<dbReference type="PANTHER" id="PTHR48461:SF1">
    <property type="entry name" value="MULTICOPPER OXIDASE LPR1-LIKE"/>
    <property type="match status" value="1"/>
</dbReference>
<keyword evidence="9" id="KW-1185">Reference proteome</keyword>
<feature type="non-terminal residue" evidence="8">
    <location>
        <position position="257"/>
    </location>
</feature>
<proteinExistence type="predicted"/>
<evidence type="ECO:0000256" key="6">
    <source>
        <dbReference type="ARBA" id="ARBA00023180"/>
    </source>
</evidence>
<dbReference type="InterPro" id="IPR001117">
    <property type="entry name" value="Cu-oxidase_2nd"/>
</dbReference>
<keyword evidence="5" id="KW-0186">Copper</keyword>
<keyword evidence="3" id="KW-0732">Signal</keyword>
<dbReference type="EMBL" id="PGOL01002924">
    <property type="protein sequence ID" value="PKI44277.1"/>
    <property type="molecule type" value="Genomic_DNA"/>
</dbReference>
<evidence type="ECO:0000313" key="9">
    <source>
        <dbReference type="Proteomes" id="UP000233551"/>
    </source>
</evidence>
<dbReference type="PANTHER" id="PTHR48461">
    <property type="entry name" value="MULTICOPPER OXIDASE LPR1-LIKE"/>
    <property type="match status" value="1"/>
</dbReference>
<dbReference type="Pfam" id="PF00394">
    <property type="entry name" value="Cu-oxidase"/>
    <property type="match status" value="1"/>
</dbReference>
<comment type="cofactor">
    <cofactor evidence="1">
        <name>Cu cation</name>
        <dbReference type="ChEBI" id="CHEBI:23378"/>
    </cofactor>
</comment>
<dbReference type="SUPFAM" id="SSF49503">
    <property type="entry name" value="Cupredoxins"/>
    <property type="match status" value="2"/>
</dbReference>
<dbReference type="GO" id="GO:0016491">
    <property type="term" value="F:oxidoreductase activity"/>
    <property type="evidence" value="ECO:0007669"/>
    <property type="project" value="UniProtKB-KW"/>
</dbReference>
<keyword evidence="6" id="KW-0325">Glycoprotein</keyword>
<comment type="caution">
    <text evidence="8">The sequence shown here is derived from an EMBL/GenBank/DDBJ whole genome shotgun (WGS) entry which is preliminary data.</text>
</comment>
<reference evidence="8 9" key="1">
    <citation type="submission" date="2017-11" db="EMBL/GenBank/DDBJ databases">
        <title>De-novo sequencing of pomegranate (Punica granatum L.) genome.</title>
        <authorList>
            <person name="Akparov Z."/>
            <person name="Amiraslanov A."/>
            <person name="Hajiyeva S."/>
            <person name="Abbasov M."/>
            <person name="Kaur K."/>
            <person name="Hamwieh A."/>
            <person name="Solovyev V."/>
            <person name="Salamov A."/>
            <person name="Braich B."/>
            <person name="Kosarev P."/>
            <person name="Mahmoud A."/>
            <person name="Hajiyev E."/>
            <person name="Babayeva S."/>
            <person name="Izzatullayeva V."/>
            <person name="Mammadov A."/>
            <person name="Mammadov A."/>
            <person name="Sharifova S."/>
            <person name="Ojaghi J."/>
            <person name="Eynullazada K."/>
            <person name="Bayramov B."/>
            <person name="Abdulazimova A."/>
            <person name="Shahmuradov I."/>
        </authorList>
    </citation>
    <scope>NUCLEOTIDE SEQUENCE [LARGE SCALE GENOMIC DNA]</scope>
    <source>
        <strain evidence="9">cv. AG2017</strain>
        <tissue evidence="8">Leaf</tissue>
    </source>
</reference>
<protein>
    <recommendedName>
        <fullName evidence="7">Plastocyanin-like domain-containing protein</fullName>
    </recommendedName>
</protein>
<dbReference type="AlphaFoldDB" id="A0A2I0IJT7"/>
<dbReference type="InterPro" id="IPR008972">
    <property type="entry name" value="Cupredoxin"/>
</dbReference>
<accession>A0A2I0IJT7</accession>
<feature type="domain" description="Plastocyanin-like" evidence="7">
    <location>
        <begin position="186"/>
        <end position="256"/>
    </location>
</feature>
<evidence type="ECO:0000313" key="8">
    <source>
        <dbReference type="EMBL" id="PKI44277.1"/>
    </source>
</evidence>
<dbReference type="GO" id="GO:0016036">
    <property type="term" value="P:cellular response to phosphate starvation"/>
    <property type="evidence" value="ECO:0007669"/>
    <property type="project" value="InterPro"/>
</dbReference>
<dbReference type="GO" id="GO:0046872">
    <property type="term" value="F:metal ion binding"/>
    <property type="evidence" value="ECO:0007669"/>
    <property type="project" value="UniProtKB-KW"/>
</dbReference>
<evidence type="ECO:0000256" key="5">
    <source>
        <dbReference type="ARBA" id="ARBA00023008"/>
    </source>
</evidence>
<dbReference type="InterPro" id="IPR052152">
    <property type="entry name" value="LPR1/LPR2"/>
</dbReference>
<evidence type="ECO:0000256" key="4">
    <source>
        <dbReference type="ARBA" id="ARBA00023002"/>
    </source>
</evidence>
<keyword evidence="4" id="KW-0560">Oxidoreductase</keyword>
<evidence type="ECO:0000259" key="7">
    <source>
        <dbReference type="Pfam" id="PF00394"/>
    </source>
</evidence>
<dbReference type="Gene3D" id="2.60.40.420">
    <property type="entry name" value="Cupredoxins - blue copper proteins"/>
    <property type="match status" value="2"/>
</dbReference>
<dbReference type="Proteomes" id="UP000233551">
    <property type="component" value="Unassembled WGS sequence"/>
</dbReference>
<dbReference type="STRING" id="22663.A0A2I0IJT7"/>
<gene>
    <name evidence="8" type="ORF">CRG98_035351</name>
</gene>
<evidence type="ECO:0000256" key="2">
    <source>
        <dbReference type="ARBA" id="ARBA00022723"/>
    </source>
</evidence>
<evidence type="ECO:0000256" key="1">
    <source>
        <dbReference type="ARBA" id="ARBA00001935"/>
    </source>
</evidence>
<name>A0A2I0IJT7_PUNGR</name>
<keyword evidence="2" id="KW-0479">Metal-binding</keyword>
<organism evidence="8 9">
    <name type="scientific">Punica granatum</name>
    <name type="common">Pomegranate</name>
    <dbReference type="NCBI Taxonomy" id="22663"/>
    <lineage>
        <taxon>Eukaryota</taxon>
        <taxon>Viridiplantae</taxon>
        <taxon>Streptophyta</taxon>
        <taxon>Embryophyta</taxon>
        <taxon>Tracheophyta</taxon>
        <taxon>Spermatophyta</taxon>
        <taxon>Magnoliopsida</taxon>
        <taxon>eudicotyledons</taxon>
        <taxon>Gunneridae</taxon>
        <taxon>Pentapetalae</taxon>
        <taxon>rosids</taxon>
        <taxon>malvids</taxon>
        <taxon>Myrtales</taxon>
        <taxon>Lythraceae</taxon>
        <taxon>Punica</taxon>
    </lineage>
</organism>
<sequence>MVSSEREKVMSELLFVVLFGGIILTATWAEEGLLNPAKLEMFVDELQDMPKIQGFEVINGVSRPRRLKIGMYPIRWKFHRNLPSTPVFAYGTSRSTATVPGPTIEALHGIDTHVTWLNHLPQKHILPWDPTIPTAIPSNRKGIPTVFDHALVVFDRGFRVDGSIYMNSTGNNPSIHPQWQPEYFGDAIIVNGKAWPYMKVRRRKYRFRIINASNARFFQFFFTNGLEFVVVGSDSAYLEEPVKTKEKLLAPSEIVDV</sequence>
<evidence type="ECO:0000256" key="3">
    <source>
        <dbReference type="ARBA" id="ARBA00022729"/>
    </source>
</evidence>